<dbReference type="Gene3D" id="3.30.565.10">
    <property type="entry name" value="Histidine kinase-like ATPase, C-terminal domain"/>
    <property type="match status" value="1"/>
</dbReference>
<evidence type="ECO:0000256" key="3">
    <source>
        <dbReference type="ARBA" id="ARBA00022553"/>
    </source>
</evidence>
<dbReference type="EC" id="2.7.13.3" evidence="2"/>
<keyword evidence="11" id="KW-1185">Reference proteome</keyword>
<evidence type="ECO:0000256" key="6">
    <source>
        <dbReference type="ARBA" id="ARBA00022741"/>
    </source>
</evidence>
<reference evidence="10" key="1">
    <citation type="submission" date="2020-09" db="EMBL/GenBank/DDBJ databases">
        <title>Bosea spartocytisi sp. nov. a root nodule endophyte of Spartocytisus supranubius in the high mountain ecosystem fo the Teide National Park (Canary Islands, Spain).</title>
        <authorList>
            <person name="Pulido-Suarez L."/>
            <person name="Peix A."/>
            <person name="Igual J.M."/>
            <person name="Socas-Perez N."/>
            <person name="Velazquez E."/>
            <person name="Flores-Felix J.D."/>
            <person name="Leon-Barrios M."/>
        </authorList>
    </citation>
    <scope>NUCLEOTIDE SEQUENCE</scope>
    <source>
        <strain evidence="10">SSUT16</strain>
    </source>
</reference>
<keyword evidence="7" id="KW-0418">Kinase</keyword>
<evidence type="ECO:0000256" key="7">
    <source>
        <dbReference type="ARBA" id="ARBA00022777"/>
    </source>
</evidence>
<protein>
    <recommendedName>
        <fullName evidence="2">histidine kinase</fullName>
        <ecNumber evidence="2">2.7.13.3</ecNumber>
    </recommendedName>
</protein>
<evidence type="ECO:0000256" key="5">
    <source>
        <dbReference type="ARBA" id="ARBA00022737"/>
    </source>
</evidence>
<name>A0A927ED05_9HYPH</name>
<dbReference type="EMBL" id="JACXWY010000019">
    <property type="protein sequence ID" value="MBD3848505.1"/>
    <property type="molecule type" value="Genomic_DNA"/>
</dbReference>
<evidence type="ECO:0000256" key="1">
    <source>
        <dbReference type="ARBA" id="ARBA00000085"/>
    </source>
</evidence>
<dbReference type="Proteomes" id="UP000619295">
    <property type="component" value="Unassembled WGS sequence"/>
</dbReference>
<evidence type="ECO:0000256" key="2">
    <source>
        <dbReference type="ARBA" id="ARBA00012438"/>
    </source>
</evidence>
<evidence type="ECO:0000313" key="10">
    <source>
        <dbReference type="EMBL" id="MBD3848505.1"/>
    </source>
</evidence>
<dbReference type="AlphaFoldDB" id="A0A927ED05"/>
<evidence type="ECO:0000256" key="4">
    <source>
        <dbReference type="ARBA" id="ARBA00022679"/>
    </source>
</evidence>
<accession>A0A927ED05</accession>
<organism evidence="10 11">
    <name type="scientific">Bosea spartocytisi</name>
    <dbReference type="NCBI Taxonomy" id="2773451"/>
    <lineage>
        <taxon>Bacteria</taxon>
        <taxon>Pseudomonadati</taxon>
        <taxon>Pseudomonadota</taxon>
        <taxon>Alphaproteobacteria</taxon>
        <taxon>Hyphomicrobiales</taxon>
        <taxon>Boseaceae</taxon>
        <taxon>Bosea</taxon>
    </lineage>
</organism>
<gene>
    <name evidence="10" type="ORF">IED13_22640</name>
</gene>
<keyword evidence="3" id="KW-0597">Phosphoprotein</keyword>
<dbReference type="InterPro" id="IPR036890">
    <property type="entry name" value="HATPase_C_sf"/>
</dbReference>
<sequence length="312" mass="33846">MRSLLAASDDCIKVIDLAGGLSFMSEGGQRIMEVSDFNAIKGCPWPDFWTDEGNADAKFALEEARAGRSYRFQGIANTFAGNPRFWDVQVGPIIGPDGKPEAILSVSRDITAIKEAEQRQRLLALELKHRMKNTVAMIQAIANQTIRGGAEIDAVKDAFTARLNTMASAQDILTQTAWARASLKYLVAESLKGHGDLSRFRIEGPAVELSSKTALAMALALHELATNATKYGALSQDDGRIDVTWSVLEGEFNFEWRESGGPPVEPPSRRGFGSRMIERALAGYFSGTAGMDYQPAGVVFSLRGPIEALTAD</sequence>
<keyword evidence="4" id="KW-0808">Transferase</keyword>
<keyword evidence="6" id="KW-0547">Nucleotide-binding</keyword>
<evidence type="ECO:0000313" key="11">
    <source>
        <dbReference type="Proteomes" id="UP000619295"/>
    </source>
</evidence>
<dbReference type="GO" id="GO:0004673">
    <property type="term" value="F:protein histidine kinase activity"/>
    <property type="evidence" value="ECO:0007669"/>
    <property type="project" value="UniProtKB-EC"/>
</dbReference>
<dbReference type="RefSeq" id="WP_162720020.1">
    <property type="nucleotide sequence ID" value="NZ_JACXWY010000019.1"/>
</dbReference>
<keyword evidence="8" id="KW-0067">ATP-binding</keyword>
<dbReference type="Gene3D" id="3.30.450.20">
    <property type="entry name" value="PAS domain"/>
    <property type="match status" value="1"/>
</dbReference>
<feature type="domain" description="PAC" evidence="9">
    <location>
        <begin position="68"/>
        <end position="122"/>
    </location>
</feature>
<dbReference type="InterPro" id="IPR000700">
    <property type="entry name" value="PAS-assoc_C"/>
</dbReference>
<dbReference type="SMART" id="SM00911">
    <property type="entry name" value="HWE_HK"/>
    <property type="match status" value="1"/>
</dbReference>
<comment type="catalytic activity">
    <reaction evidence="1">
        <text>ATP + protein L-histidine = ADP + protein N-phospho-L-histidine.</text>
        <dbReference type="EC" id="2.7.13.3"/>
    </reaction>
</comment>
<dbReference type="Pfam" id="PF07536">
    <property type="entry name" value="HWE_HK"/>
    <property type="match status" value="1"/>
</dbReference>
<dbReference type="PANTHER" id="PTHR41523">
    <property type="entry name" value="TWO-COMPONENT SYSTEM SENSOR PROTEIN"/>
    <property type="match status" value="1"/>
</dbReference>
<evidence type="ECO:0000259" key="9">
    <source>
        <dbReference type="PROSITE" id="PS50113"/>
    </source>
</evidence>
<dbReference type="GO" id="GO:0005524">
    <property type="term" value="F:ATP binding"/>
    <property type="evidence" value="ECO:0007669"/>
    <property type="project" value="UniProtKB-KW"/>
</dbReference>
<comment type="caution">
    <text evidence="10">The sequence shown here is derived from an EMBL/GenBank/DDBJ whole genome shotgun (WGS) entry which is preliminary data.</text>
</comment>
<dbReference type="InterPro" id="IPR011102">
    <property type="entry name" value="Sig_transdc_His_kinase_HWE"/>
</dbReference>
<dbReference type="Pfam" id="PF08448">
    <property type="entry name" value="PAS_4"/>
    <property type="match status" value="1"/>
</dbReference>
<dbReference type="PANTHER" id="PTHR41523:SF7">
    <property type="entry name" value="HISTIDINE KINASE"/>
    <property type="match status" value="1"/>
</dbReference>
<dbReference type="PROSITE" id="PS50113">
    <property type="entry name" value="PAC"/>
    <property type="match status" value="1"/>
</dbReference>
<keyword evidence="5" id="KW-0677">Repeat</keyword>
<evidence type="ECO:0000256" key="8">
    <source>
        <dbReference type="ARBA" id="ARBA00022840"/>
    </source>
</evidence>
<proteinExistence type="predicted"/>
<dbReference type="InterPro" id="IPR035965">
    <property type="entry name" value="PAS-like_dom_sf"/>
</dbReference>
<dbReference type="SUPFAM" id="SSF55785">
    <property type="entry name" value="PYP-like sensor domain (PAS domain)"/>
    <property type="match status" value="1"/>
</dbReference>
<dbReference type="InterPro" id="IPR013656">
    <property type="entry name" value="PAS_4"/>
</dbReference>